<reference evidence="2" key="1">
    <citation type="submission" date="2019-05" db="EMBL/GenBank/DDBJ databases">
        <title>Flavobacterium profundi sp. nov., isolated from a deep-sea seamount.</title>
        <authorList>
            <person name="Zhang D.-C."/>
        </authorList>
    </citation>
    <scope>NUCLEOTIDE SEQUENCE [LARGE SCALE GENOMIC DNA]</scope>
    <source>
        <strain evidence="2">TP390</strain>
    </source>
</reference>
<sequence length="300" mass="36060">MKNIYYLFTTLLFLSFNVTIAQDYIPYYPTEWEFRNQVDVIDFSQVKSLTTKEIAVDENEDFPILEIYLQWNNTYQLTDYQFVNFNNSYADFDIAFYYVDANSRQLKSVKITNPNTLKTLEDWHYTYGAFDVEKIKVSRYLLNVTQPEVFEVLYEGNDDDYTQETVYNPQKKKIKQTKHWYKSNPEGNTLHITEVYIDDILDQTDSILLNSNGKKLQNTITNFGISSVIKYHYKTRKVDVFGDEFDYQDLDKIQVDGQDKERFEYTFDAKGNWIERKNYKMKNRKWECNTITRRTIEYRN</sequence>
<evidence type="ECO:0000313" key="2">
    <source>
        <dbReference type="Proteomes" id="UP000431264"/>
    </source>
</evidence>
<dbReference type="EMBL" id="WQLW01000005">
    <property type="protein sequence ID" value="MVO09191.1"/>
    <property type="molecule type" value="Genomic_DNA"/>
</dbReference>
<dbReference type="RefSeq" id="WP_140997576.1">
    <property type="nucleotide sequence ID" value="NZ_VDCZ01000005.1"/>
</dbReference>
<gene>
    <name evidence="1" type="ORF">GOQ30_08465</name>
</gene>
<organism evidence="1 2">
    <name type="scientific">Flavobacterium profundi</name>
    <dbReference type="NCBI Taxonomy" id="1774945"/>
    <lineage>
        <taxon>Bacteria</taxon>
        <taxon>Pseudomonadati</taxon>
        <taxon>Bacteroidota</taxon>
        <taxon>Flavobacteriia</taxon>
        <taxon>Flavobacteriales</taxon>
        <taxon>Flavobacteriaceae</taxon>
        <taxon>Flavobacterium</taxon>
    </lineage>
</organism>
<evidence type="ECO:0000313" key="1">
    <source>
        <dbReference type="EMBL" id="MVO09191.1"/>
    </source>
</evidence>
<dbReference type="AlphaFoldDB" id="A0A6I4ILD5"/>
<accession>A0A6I4ILD5</accession>
<dbReference type="Proteomes" id="UP000431264">
    <property type="component" value="Unassembled WGS sequence"/>
</dbReference>
<proteinExistence type="predicted"/>
<comment type="caution">
    <text evidence="1">The sequence shown here is derived from an EMBL/GenBank/DDBJ whole genome shotgun (WGS) entry which is preliminary data.</text>
</comment>
<name>A0A6I4ILD5_9FLAO</name>
<protein>
    <recommendedName>
        <fullName evidence="3">YD repeat-containing protein</fullName>
    </recommendedName>
</protein>
<keyword evidence="2" id="KW-1185">Reference proteome</keyword>
<dbReference type="OrthoDB" id="86940at2"/>
<evidence type="ECO:0008006" key="3">
    <source>
        <dbReference type="Google" id="ProtNLM"/>
    </source>
</evidence>